<accession>A0ABR6FI48</accession>
<proteinExistence type="predicted"/>
<comment type="caution">
    <text evidence="2">The sequence shown here is derived from an EMBL/GenBank/DDBJ whole genome shotgun (WGS) entry which is preliminary data.</text>
</comment>
<reference evidence="2 3" key="1">
    <citation type="submission" date="2020-08" db="EMBL/GenBank/DDBJ databases">
        <title>Genomic Encyclopedia of Type Strains, Phase IV (KMG-V): Genome sequencing to study the core and pangenomes of soil and plant-associated prokaryotes.</title>
        <authorList>
            <person name="Whitman W."/>
        </authorList>
    </citation>
    <scope>NUCLEOTIDE SEQUENCE [LARGE SCALE GENOMIC DNA]</scope>
    <source>
        <strain evidence="2 3">SRMrh-85</strain>
    </source>
</reference>
<keyword evidence="3" id="KW-1185">Reference proteome</keyword>
<name>A0ABR6FI48_9BURK</name>
<organism evidence="2 3">
    <name type="scientific">Paraburkholderia silvatlantica</name>
    <dbReference type="NCBI Taxonomy" id="321895"/>
    <lineage>
        <taxon>Bacteria</taxon>
        <taxon>Pseudomonadati</taxon>
        <taxon>Pseudomonadota</taxon>
        <taxon>Betaproteobacteria</taxon>
        <taxon>Burkholderiales</taxon>
        <taxon>Burkholderiaceae</taxon>
        <taxon>Paraburkholderia</taxon>
    </lineage>
</organism>
<dbReference type="EMBL" id="JACHVZ010000004">
    <property type="protein sequence ID" value="MBB2927100.1"/>
    <property type="molecule type" value="Genomic_DNA"/>
</dbReference>
<feature type="domain" description="Anti-bacteriophage protein A/HamA C-terminal" evidence="1">
    <location>
        <begin position="10"/>
        <end position="264"/>
    </location>
</feature>
<evidence type="ECO:0000313" key="3">
    <source>
        <dbReference type="Proteomes" id="UP000533533"/>
    </source>
</evidence>
<dbReference type="InterPro" id="IPR014976">
    <property type="entry name" value="AbpA_HamA_C"/>
</dbReference>
<dbReference type="RefSeq" id="WP_110383211.1">
    <property type="nucleotide sequence ID" value="NZ_JACHVZ010000004.1"/>
</dbReference>
<evidence type="ECO:0000313" key="2">
    <source>
        <dbReference type="EMBL" id="MBB2927100.1"/>
    </source>
</evidence>
<protein>
    <recommendedName>
        <fullName evidence="1">Anti-bacteriophage protein A/HamA C-terminal domain-containing protein</fullName>
    </recommendedName>
</protein>
<evidence type="ECO:0000259" key="1">
    <source>
        <dbReference type="Pfam" id="PF08878"/>
    </source>
</evidence>
<dbReference type="Proteomes" id="UP000533533">
    <property type="component" value="Unassembled WGS sequence"/>
</dbReference>
<gene>
    <name evidence="2" type="ORF">FHX59_001513</name>
</gene>
<dbReference type="Pfam" id="PF08878">
    <property type="entry name" value="HamA"/>
    <property type="match status" value="1"/>
</dbReference>
<sequence>MPPPEHMGWFVAHPSINTTAGRSVSIFEFAHQPDDAILAAWARHFREHYCLDADIDVLRGGTGLSRAQFLIERIFPNAENPGPAVRAGDFAEILVSDFLEYSLDHWVPRWRFSEKATPNESVKGTDIIGLRICPNGNAFQDTLTTFEVKAQLSGGRARARLQDAVDDAAKDRVRQAYTLLAMKRRAHLIRDTERVALVERFQLKADRPFTEQVGAAAVVNNLVFDAEQIAATSTVAHPPGTALLLLVIRGEDLMTLAHNLYERAANEA</sequence>